<organism evidence="3 4">
    <name type="scientific">Mycoplasmopsis felis</name>
    <dbReference type="NCBI Taxonomy" id="33923"/>
    <lineage>
        <taxon>Bacteria</taxon>
        <taxon>Bacillati</taxon>
        <taxon>Mycoplasmatota</taxon>
        <taxon>Mycoplasmoidales</taxon>
        <taxon>Metamycoplasmataceae</taxon>
        <taxon>Mycoplasmopsis</taxon>
    </lineage>
</organism>
<dbReference type="Pfam" id="PF03602">
    <property type="entry name" value="Cons_hypoth95"/>
    <property type="match status" value="1"/>
</dbReference>
<keyword evidence="2 3" id="KW-0808">Transferase</keyword>
<dbReference type="SUPFAM" id="SSF53335">
    <property type="entry name" value="S-adenosyl-L-methionine-dependent methyltransferases"/>
    <property type="match status" value="1"/>
</dbReference>
<dbReference type="PIRSF" id="PIRSF004553">
    <property type="entry name" value="CHP00095"/>
    <property type="match status" value="1"/>
</dbReference>
<dbReference type="Proteomes" id="UP000464317">
    <property type="component" value="Chromosome"/>
</dbReference>
<keyword evidence="1 3" id="KW-0489">Methyltransferase</keyword>
<evidence type="ECO:0000313" key="3">
    <source>
        <dbReference type="EMBL" id="BBU47571.1"/>
    </source>
</evidence>
<sequence>MLRIISGIYRSRKIMEPDLKITRPTTDKVREAIFSSLQFKINDKSCLDLFSGSGAMSIESISRGAKISYAIEKNRNIYHTLVSNITSLNIKEKILTFNTDALLFLENNQKQFDFIFLDAPFNEYDLVNNTLLKIYNKQTLNQDGEIILETNNVSKIIIPDGLKIYKQKRYGKIDILYICYE</sequence>
<dbReference type="GeneID" id="89496441"/>
<evidence type="ECO:0000313" key="4">
    <source>
        <dbReference type="Proteomes" id="UP000464317"/>
    </source>
</evidence>
<protein>
    <submittedName>
        <fullName evidence="3">Ribosomal RNA small subunit methyltransferase D</fullName>
    </submittedName>
</protein>
<evidence type="ECO:0000256" key="2">
    <source>
        <dbReference type="ARBA" id="ARBA00022679"/>
    </source>
</evidence>
<proteinExistence type="predicted"/>
<dbReference type="NCBIfam" id="TIGR00095">
    <property type="entry name" value="16S rRNA (guanine(966)-N(2))-methyltransferase RsmD"/>
    <property type="match status" value="1"/>
</dbReference>
<keyword evidence="4" id="KW-1185">Reference proteome</keyword>
<dbReference type="RefSeq" id="WP_161553065.1">
    <property type="nucleotide sequence ID" value="NZ_AP022325.1"/>
</dbReference>
<dbReference type="AlphaFoldDB" id="A0A809RU59"/>
<evidence type="ECO:0000256" key="1">
    <source>
        <dbReference type="ARBA" id="ARBA00022603"/>
    </source>
</evidence>
<gene>
    <name evidence="3" type="primary">rsmD</name>
    <name evidence="3" type="ORF">JPM2_2640</name>
</gene>
<dbReference type="PANTHER" id="PTHR43542:SF1">
    <property type="entry name" value="METHYLTRANSFERASE"/>
    <property type="match status" value="1"/>
</dbReference>
<name>A0A809RU59_9BACT</name>
<dbReference type="CDD" id="cd02440">
    <property type="entry name" value="AdoMet_MTases"/>
    <property type="match status" value="1"/>
</dbReference>
<dbReference type="InterPro" id="IPR029063">
    <property type="entry name" value="SAM-dependent_MTases_sf"/>
</dbReference>
<dbReference type="KEGG" id="mfel:JPM2_2640"/>
<dbReference type="PANTHER" id="PTHR43542">
    <property type="entry name" value="METHYLTRANSFERASE"/>
    <property type="match status" value="1"/>
</dbReference>
<dbReference type="Gene3D" id="3.40.50.150">
    <property type="entry name" value="Vaccinia Virus protein VP39"/>
    <property type="match status" value="1"/>
</dbReference>
<dbReference type="InterPro" id="IPR004398">
    <property type="entry name" value="RNA_MeTrfase_RsmD"/>
</dbReference>
<accession>A0A809RU59</accession>
<reference evidence="3 4" key="1">
    <citation type="submission" date="2020-01" db="EMBL/GenBank/DDBJ databases">
        <title>Complete genome sequence of Mycoplasma felis strain Myco-2.</title>
        <authorList>
            <person name="Kinoshita Y."/>
            <person name="Niwa H."/>
            <person name="Uchida-Fujii E."/>
            <person name="Nukada T."/>
        </authorList>
    </citation>
    <scope>NUCLEOTIDE SEQUENCE [LARGE SCALE GENOMIC DNA]</scope>
    <source>
        <strain evidence="3 4">Myco-2</strain>
    </source>
</reference>
<dbReference type="GO" id="GO:0031167">
    <property type="term" value="P:rRNA methylation"/>
    <property type="evidence" value="ECO:0007669"/>
    <property type="project" value="InterPro"/>
</dbReference>
<dbReference type="EMBL" id="AP022325">
    <property type="protein sequence ID" value="BBU47571.1"/>
    <property type="molecule type" value="Genomic_DNA"/>
</dbReference>
<dbReference type="GO" id="GO:0008168">
    <property type="term" value="F:methyltransferase activity"/>
    <property type="evidence" value="ECO:0007669"/>
    <property type="project" value="UniProtKB-KW"/>
</dbReference>